<organism evidence="2 3">
    <name type="scientific">Emticicia agri</name>
    <dbReference type="NCBI Taxonomy" id="2492393"/>
    <lineage>
        <taxon>Bacteria</taxon>
        <taxon>Pseudomonadati</taxon>
        <taxon>Bacteroidota</taxon>
        <taxon>Cytophagia</taxon>
        <taxon>Cytophagales</taxon>
        <taxon>Leadbetterellaceae</taxon>
        <taxon>Emticicia</taxon>
    </lineage>
</organism>
<dbReference type="SMART" id="SM00028">
    <property type="entry name" value="TPR"/>
    <property type="match status" value="12"/>
</dbReference>
<dbReference type="Proteomes" id="UP000293162">
    <property type="component" value="Unassembled WGS sequence"/>
</dbReference>
<dbReference type="Pfam" id="PF13432">
    <property type="entry name" value="TPR_16"/>
    <property type="match status" value="5"/>
</dbReference>
<dbReference type="PROSITE" id="PS50005">
    <property type="entry name" value="TPR"/>
    <property type="match status" value="3"/>
</dbReference>
<dbReference type="SUPFAM" id="SSF81901">
    <property type="entry name" value="HCP-like"/>
    <property type="match status" value="1"/>
</dbReference>
<proteinExistence type="predicted"/>
<dbReference type="PANTHER" id="PTHR12558:SF13">
    <property type="entry name" value="CELL DIVISION CYCLE PROTEIN 27 HOMOLOG"/>
    <property type="match status" value="1"/>
</dbReference>
<comment type="caution">
    <text evidence="2">The sequence shown here is derived from an EMBL/GenBank/DDBJ whole genome shotgun (WGS) entry which is preliminary data.</text>
</comment>
<dbReference type="EMBL" id="SEWF01000003">
    <property type="protein sequence ID" value="RYU97227.1"/>
    <property type="molecule type" value="Genomic_DNA"/>
</dbReference>
<dbReference type="InterPro" id="IPR011990">
    <property type="entry name" value="TPR-like_helical_dom_sf"/>
</dbReference>
<reference evidence="2 3" key="1">
    <citation type="submission" date="2019-02" db="EMBL/GenBank/DDBJ databases">
        <title>Bacterial novel species Emticicia sp. 17J42-9 isolated from soil.</title>
        <authorList>
            <person name="Jung H.-Y."/>
        </authorList>
    </citation>
    <scope>NUCLEOTIDE SEQUENCE [LARGE SCALE GENOMIC DNA]</scope>
    <source>
        <strain evidence="2 3">17J42-9</strain>
    </source>
</reference>
<dbReference type="OrthoDB" id="9814448at2"/>
<dbReference type="RefSeq" id="WP_130019422.1">
    <property type="nucleotide sequence ID" value="NZ_SEWF01000003.1"/>
</dbReference>
<accession>A0A4Q5M5S4</accession>
<evidence type="ECO:0000256" key="1">
    <source>
        <dbReference type="PROSITE-ProRule" id="PRU00339"/>
    </source>
</evidence>
<feature type="repeat" description="TPR" evidence="1">
    <location>
        <begin position="109"/>
        <end position="142"/>
    </location>
</feature>
<feature type="repeat" description="TPR" evidence="1">
    <location>
        <begin position="879"/>
        <end position="912"/>
    </location>
</feature>
<keyword evidence="1" id="KW-0802">TPR repeat</keyword>
<evidence type="ECO:0000313" key="3">
    <source>
        <dbReference type="Proteomes" id="UP000293162"/>
    </source>
</evidence>
<feature type="repeat" description="TPR" evidence="1">
    <location>
        <begin position="547"/>
        <end position="580"/>
    </location>
</feature>
<dbReference type="AlphaFoldDB" id="A0A4Q5M5S4"/>
<dbReference type="Gene3D" id="1.25.40.10">
    <property type="entry name" value="Tetratricopeptide repeat domain"/>
    <property type="match status" value="7"/>
</dbReference>
<dbReference type="InterPro" id="IPR019734">
    <property type="entry name" value="TPR_rpt"/>
</dbReference>
<name>A0A4Q5M5S4_9BACT</name>
<dbReference type="InterPro" id="IPR006597">
    <property type="entry name" value="Sel1-like"/>
</dbReference>
<dbReference type="Pfam" id="PF13174">
    <property type="entry name" value="TPR_6"/>
    <property type="match status" value="2"/>
</dbReference>
<dbReference type="SUPFAM" id="SSF48452">
    <property type="entry name" value="TPR-like"/>
    <property type="match status" value="5"/>
</dbReference>
<dbReference type="PANTHER" id="PTHR12558">
    <property type="entry name" value="CELL DIVISION CYCLE 16,23,27"/>
    <property type="match status" value="1"/>
</dbReference>
<keyword evidence="3" id="KW-1185">Reference proteome</keyword>
<gene>
    <name evidence="2" type="ORF">EWM59_02765</name>
</gene>
<sequence length="1003" mass="114908">MKKTILISTVYGLLNMGYQSFAQNTIAYTDPESYYHKGIELFQKKVYAPSREEFRQYIKSTQKSLNANEFNLTNAEYYAALAGLYVKAPDADIEIERFVVNHSDHPKAKVIYGDLGNYFYADGDYNRAIQYLEKAININSSSAIALEYKYKLAIAYYQTNNYTKALPLFNEVKSLASDYSIHAYYYSGVINYKNANYDAALSDLKKVENVAPYKTEIPNWIANILYVEKRYDELLAYTEPIIEKPNGRKIDDMCLVTAEVCYFRDDFVKAAKYYDKFRTFRKGTVSNQVTFRHAYSLYKIENYEKAIENFKKIAAQNNELGQQAAYYLGISSLKANDLNAASAAFERAKNSNFDKIVQEEAQFNFAKVAIDLGNSQQGITELEQYLKTYPGGKYEDEASEVMSEVMFDANNYAQAIAYIEGLKKKSPKLNAAYQKLAYNQGVLDFNAERYTRAIQYFEKSLTQPIDNELKQNATFWKAEASYAAKLPEAGDYYKDIINSSSSETLKQKSKYALAYLNYNNKDYRQAANYFKEFVKGKKDESNRQNYEDAIVRIGDCNLAIKNYEEAIRYYDLAIKENRTEKDYAMYQKALTLTFLGRNQEALQIFDRIATQYPNSRLVDDAWFQNATLELDKGNYQSAVNLISKMVRERPKSGLIPQALLKRALAYGNLKNYEAALNDYKVIVIRYGKTDVAENALLGLQETLNTLGRPEEFSSIVDEYKKSNPGSGSVENLEYETAKNLYLNEKYSNAVAALIKFINNYPGSSSMYEAKYYLADSYYILNDKPNALKYYNQVISDNRTSFVTKSALRAASIETSSKNYKNAIANYRAVLISSANKRDMINAWQGLTDAYYFSGNQDSVIYYAREIINNGGNIVMGASNKAQLYIGKAYLAKNDFVKAEEEFNKTIAMAKDNNGAEAKYFIGEMLYRQKKYKESIKLLQELAAEFSEFLYWYEKGFILISDNYVALNDYFMAKATLKSIIENSETPETVDVAKKKMKEIENKE</sequence>
<dbReference type="SMART" id="SM00671">
    <property type="entry name" value="SEL1"/>
    <property type="match status" value="6"/>
</dbReference>
<evidence type="ECO:0000313" key="2">
    <source>
        <dbReference type="EMBL" id="RYU97227.1"/>
    </source>
</evidence>
<protein>
    <submittedName>
        <fullName evidence="2">Tetratricopeptide repeat protein</fullName>
    </submittedName>
</protein>